<protein>
    <submittedName>
        <fullName evidence="2">Uncharacterized protein</fullName>
    </submittedName>
</protein>
<dbReference type="AlphaFoldDB" id="A0AAW0YML7"/>
<dbReference type="PANTHER" id="PTHR34648:SF1">
    <property type="entry name" value="CLOCK-INTERACTING PACEMAKER"/>
    <property type="match status" value="1"/>
</dbReference>
<dbReference type="EMBL" id="JARKIK010000004">
    <property type="protein sequence ID" value="KAK8752721.1"/>
    <property type="molecule type" value="Genomic_DNA"/>
</dbReference>
<proteinExistence type="predicted"/>
<feature type="region of interest" description="Disordered" evidence="1">
    <location>
        <begin position="49"/>
        <end position="93"/>
    </location>
</feature>
<feature type="region of interest" description="Disordered" evidence="1">
    <location>
        <begin position="224"/>
        <end position="279"/>
    </location>
</feature>
<evidence type="ECO:0000313" key="3">
    <source>
        <dbReference type="Proteomes" id="UP001445076"/>
    </source>
</evidence>
<evidence type="ECO:0000256" key="1">
    <source>
        <dbReference type="SAM" id="MobiDB-lite"/>
    </source>
</evidence>
<evidence type="ECO:0000313" key="2">
    <source>
        <dbReference type="EMBL" id="KAK8752721.1"/>
    </source>
</evidence>
<accession>A0AAW0YML7</accession>
<dbReference type="GO" id="GO:0045892">
    <property type="term" value="P:negative regulation of DNA-templated transcription"/>
    <property type="evidence" value="ECO:0007669"/>
    <property type="project" value="InterPro"/>
</dbReference>
<dbReference type="GO" id="GO:0042754">
    <property type="term" value="P:negative regulation of circadian rhythm"/>
    <property type="evidence" value="ECO:0007669"/>
    <property type="project" value="InterPro"/>
</dbReference>
<dbReference type="Proteomes" id="UP001445076">
    <property type="component" value="Unassembled WGS sequence"/>
</dbReference>
<name>A0AAW0YML7_CHEQU</name>
<dbReference type="InterPro" id="IPR031602">
    <property type="entry name" value="CIPC"/>
</dbReference>
<comment type="caution">
    <text evidence="2">The sequence shown here is derived from an EMBL/GenBank/DDBJ whole genome shotgun (WGS) entry which is preliminary data.</text>
</comment>
<dbReference type="GO" id="GO:0005634">
    <property type="term" value="C:nucleus"/>
    <property type="evidence" value="ECO:0007669"/>
    <property type="project" value="TreeGrafter"/>
</dbReference>
<feature type="compositionally biased region" description="Acidic residues" evidence="1">
    <location>
        <begin position="255"/>
        <end position="267"/>
    </location>
</feature>
<organism evidence="2 3">
    <name type="scientific">Cherax quadricarinatus</name>
    <name type="common">Australian red claw crayfish</name>
    <dbReference type="NCBI Taxonomy" id="27406"/>
    <lineage>
        <taxon>Eukaryota</taxon>
        <taxon>Metazoa</taxon>
        <taxon>Ecdysozoa</taxon>
        <taxon>Arthropoda</taxon>
        <taxon>Crustacea</taxon>
        <taxon>Multicrustacea</taxon>
        <taxon>Malacostraca</taxon>
        <taxon>Eumalacostraca</taxon>
        <taxon>Eucarida</taxon>
        <taxon>Decapoda</taxon>
        <taxon>Pleocyemata</taxon>
        <taxon>Astacidea</taxon>
        <taxon>Parastacoidea</taxon>
        <taxon>Parastacidae</taxon>
        <taxon>Cherax</taxon>
    </lineage>
</organism>
<gene>
    <name evidence="2" type="ORF">OTU49_007168</name>
</gene>
<feature type="compositionally biased region" description="Low complexity" evidence="1">
    <location>
        <begin position="230"/>
        <end position="240"/>
    </location>
</feature>
<reference evidence="2 3" key="1">
    <citation type="journal article" date="2024" name="BMC Genomics">
        <title>Genome assembly of redclaw crayfish (Cherax quadricarinatus) provides insights into its immune adaptation and hypoxia tolerance.</title>
        <authorList>
            <person name="Liu Z."/>
            <person name="Zheng J."/>
            <person name="Li H."/>
            <person name="Fang K."/>
            <person name="Wang S."/>
            <person name="He J."/>
            <person name="Zhou D."/>
            <person name="Weng S."/>
            <person name="Chi M."/>
            <person name="Gu Z."/>
            <person name="He J."/>
            <person name="Li F."/>
            <person name="Wang M."/>
        </authorList>
    </citation>
    <scope>NUCLEOTIDE SEQUENCE [LARGE SCALE GENOMIC DNA]</scope>
    <source>
        <strain evidence="2">ZL_2023a</strain>
    </source>
</reference>
<dbReference type="PANTHER" id="PTHR34648">
    <property type="entry name" value="CLOCK-INTERACTING PACEMAKER"/>
    <property type="match status" value="1"/>
</dbReference>
<keyword evidence="3" id="KW-1185">Reference proteome</keyword>
<dbReference type="Pfam" id="PF15800">
    <property type="entry name" value="CiPC"/>
    <property type="match status" value="1"/>
</dbReference>
<sequence>MTKLPQVSKMGVTVPDVVQMFATSICDTQPIARKESAKSSSIQHGIKRQFSEVSPDRPHPHRRITPQVSRSQQRRKIVNTPSSDSSSDSEQEECAKRVCLESRVLPDTNGEAVTNIKESYAMRRRRFMRTAEALRQSGLLDITLKTAELLRKNQALQQEIETLQKETRSFVLSVLSNPENRHILNNIDSGAQLYEVVVPGSQRIMSVSTHSTDVNMNSVTSTLLNDMSDDNISSHSNMSSPSPPPTISSSSDDTSLSDDIESSEEENLSPPKFFSNFGH</sequence>